<evidence type="ECO:0000313" key="2">
    <source>
        <dbReference type="Proteomes" id="UP000593578"/>
    </source>
</evidence>
<proteinExistence type="predicted"/>
<reference evidence="1 2" key="1">
    <citation type="journal article" date="2019" name="Genome Biol. Evol.">
        <title>Insights into the evolution of the New World diploid cottons (Gossypium, subgenus Houzingenia) based on genome sequencing.</title>
        <authorList>
            <person name="Grover C.E."/>
            <person name="Arick M.A. 2nd"/>
            <person name="Thrash A."/>
            <person name="Conover J.L."/>
            <person name="Sanders W.S."/>
            <person name="Peterson D.G."/>
            <person name="Frelichowski J.E."/>
            <person name="Scheffler J.A."/>
            <person name="Scheffler B.E."/>
            <person name="Wendel J.F."/>
        </authorList>
    </citation>
    <scope>NUCLEOTIDE SEQUENCE [LARGE SCALE GENOMIC DNA]</scope>
    <source>
        <strain evidence="1">8</strain>
        <tissue evidence="1">Leaf</tissue>
    </source>
</reference>
<protein>
    <recommendedName>
        <fullName evidence="3">RNase H type-1 domain-containing protein</fullName>
    </recommendedName>
</protein>
<dbReference type="Proteomes" id="UP000593578">
    <property type="component" value="Unassembled WGS sequence"/>
</dbReference>
<gene>
    <name evidence="1" type="ORF">Gorai_016259</name>
</gene>
<comment type="caution">
    <text evidence="1">The sequence shown here is derived from an EMBL/GenBank/DDBJ whole genome shotgun (WGS) entry which is preliminary data.</text>
</comment>
<name>A0A7J8P888_GOSRA</name>
<dbReference type="EMBL" id="JABEZZ010000005">
    <property type="protein sequence ID" value="MBA0585485.1"/>
    <property type="molecule type" value="Genomic_DNA"/>
</dbReference>
<organism evidence="1 2">
    <name type="scientific">Gossypium raimondii</name>
    <name type="common">Peruvian cotton</name>
    <name type="synonym">Gossypium klotzschianum subsp. raimondii</name>
    <dbReference type="NCBI Taxonomy" id="29730"/>
    <lineage>
        <taxon>Eukaryota</taxon>
        <taxon>Viridiplantae</taxon>
        <taxon>Streptophyta</taxon>
        <taxon>Embryophyta</taxon>
        <taxon>Tracheophyta</taxon>
        <taxon>Spermatophyta</taxon>
        <taxon>Magnoliopsida</taxon>
        <taxon>eudicotyledons</taxon>
        <taxon>Gunneridae</taxon>
        <taxon>Pentapetalae</taxon>
        <taxon>rosids</taxon>
        <taxon>malvids</taxon>
        <taxon>Malvales</taxon>
        <taxon>Malvaceae</taxon>
        <taxon>Malvoideae</taxon>
        <taxon>Gossypium</taxon>
    </lineage>
</organism>
<evidence type="ECO:0000313" key="1">
    <source>
        <dbReference type="EMBL" id="MBA0585485.1"/>
    </source>
</evidence>
<sequence>MIVLFGSKSFVLSMVEKNNYRIALLEVDVLIFGGPFKDCLLSGMVTPNEAWNLDLFCVWLSEDVVKQIFSRLNYGHSGWHTYSTSKGLNKATIQTDNLEVVRALPDGMLVDAKITVIRRVQRIMRTEGQRIIMYIPREINLVADGLAKLSLEWESRL</sequence>
<evidence type="ECO:0008006" key="3">
    <source>
        <dbReference type="Google" id="ProtNLM"/>
    </source>
</evidence>
<accession>A0A7J8P888</accession>
<dbReference type="AlphaFoldDB" id="A0A7J8P888"/>